<evidence type="ECO:0000313" key="3">
    <source>
        <dbReference type="EMBL" id="MFC3608569.1"/>
    </source>
</evidence>
<accession>A0ABV7T6T2</accession>
<dbReference type="Pfam" id="PF04892">
    <property type="entry name" value="VanZ"/>
    <property type="match status" value="1"/>
</dbReference>
<sequence>MRYLRVVPFFVVLVVLLMAGLRPDPVPQAFDQQDKLHHLLGFAAFAFSLRLAFPRWGFVWMMGFAMAVALLIELGQGLLPQRTASGWDMLANMLGVLVGWLCWVVVQRIAAQRGSFRPSGRALIDADS</sequence>
<organism evidence="3 4">
    <name type="scientific">Stutzerimonas tarimensis</name>
    <dbReference type="NCBI Taxonomy" id="1507735"/>
    <lineage>
        <taxon>Bacteria</taxon>
        <taxon>Pseudomonadati</taxon>
        <taxon>Pseudomonadota</taxon>
        <taxon>Gammaproteobacteria</taxon>
        <taxon>Pseudomonadales</taxon>
        <taxon>Pseudomonadaceae</taxon>
        <taxon>Stutzerimonas</taxon>
    </lineage>
</organism>
<dbReference type="RefSeq" id="WP_386365216.1">
    <property type="nucleotide sequence ID" value="NZ_JBHRXZ010000022.1"/>
</dbReference>
<keyword evidence="1" id="KW-0812">Transmembrane</keyword>
<dbReference type="PANTHER" id="PTHR28008">
    <property type="entry name" value="DOMAIN PROTEIN, PUTATIVE (AFU_ORTHOLOGUE AFUA_3G10980)-RELATED"/>
    <property type="match status" value="1"/>
</dbReference>
<reference evidence="4" key="1">
    <citation type="journal article" date="2019" name="Int. J. Syst. Evol. Microbiol.">
        <title>The Global Catalogue of Microorganisms (GCM) 10K type strain sequencing project: providing services to taxonomists for standard genome sequencing and annotation.</title>
        <authorList>
            <consortium name="The Broad Institute Genomics Platform"/>
            <consortium name="The Broad Institute Genome Sequencing Center for Infectious Disease"/>
            <person name="Wu L."/>
            <person name="Ma J."/>
        </authorList>
    </citation>
    <scope>NUCLEOTIDE SEQUENCE [LARGE SCALE GENOMIC DNA]</scope>
    <source>
        <strain evidence="4">KCTC 42447</strain>
    </source>
</reference>
<evidence type="ECO:0000313" key="4">
    <source>
        <dbReference type="Proteomes" id="UP001595630"/>
    </source>
</evidence>
<feature type="transmembrane region" description="Helical" evidence="1">
    <location>
        <begin position="90"/>
        <end position="111"/>
    </location>
</feature>
<feature type="domain" description="VanZ-like" evidence="2">
    <location>
        <begin position="36"/>
        <end position="106"/>
    </location>
</feature>
<keyword evidence="1" id="KW-0472">Membrane</keyword>
<evidence type="ECO:0000256" key="1">
    <source>
        <dbReference type="SAM" id="Phobius"/>
    </source>
</evidence>
<protein>
    <submittedName>
        <fullName evidence="3">VanZ family protein</fullName>
    </submittedName>
</protein>
<comment type="caution">
    <text evidence="3">The sequence shown here is derived from an EMBL/GenBank/DDBJ whole genome shotgun (WGS) entry which is preliminary data.</text>
</comment>
<feature type="transmembrane region" description="Helical" evidence="1">
    <location>
        <begin position="37"/>
        <end position="53"/>
    </location>
</feature>
<evidence type="ECO:0000259" key="2">
    <source>
        <dbReference type="Pfam" id="PF04892"/>
    </source>
</evidence>
<keyword evidence="4" id="KW-1185">Reference proteome</keyword>
<dbReference type="InterPro" id="IPR006976">
    <property type="entry name" value="VanZ-like"/>
</dbReference>
<name>A0ABV7T6T2_9GAMM</name>
<feature type="transmembrane region" description="Helical" evidence="1">
    <location>
        <begin position="58"/>
        <end position="78"/>
    </location>
</feature>
<proteinExistence type="predicted"/>
<dbReference type="Proteomes" id="UP001595630">
    <property type="component" value="Unassembled WGS sequence"/>
</dbReference>
<keyword evidence="1" id="KW-1133">Transmembrane helix</keyword>
<dbReference type="PANTHER" id="PTHR28008:SF1">
    <property type="entry name" value="DOMAIN PROTEIN, PUTATIVE (AFU_ORTHOLOGUE AFUA_3G10980)-RELATED"/>
    <property type="match status" value="1"/>
</dbReference>
<dbReference type="EMBL" id="JBHRXZ010000022">
    <property type="protein sequence ID" value="MFC3608569.1"/>
    <property type="molecule type" value="Genomic_DNA"/>
</dbReference>
<gene>
    <name evidence="3" type="ORF">ACFOMF_12345</name>
</gene>